<comment type="caution">
    <text evidence="1">The sequence shown here is derived from an EMBL/GenBank/DDBJ whole genome shotgun (WGS) entry which is preliminary data.</text>
</comment>
<accession>A0ABQ8X0C0</accession>
<dbReference type="EMBL" id="JAPVEB010000001">
    <property type="protein sequence ID" value="KAJ5284680.1"/>
    <property type="molecule type" value="Genomic_DNA"/>
</dbReference>
<evidence type="ECO:0000313" key="1">
    <source>
        <dbReference type="EMBL" id="KAJ5284680.1"/>
    </source>
</evidence>
<name>A0ABQ8X0C0_PENCH</name>
<dbReference type="Proteomes" id="UP001220256">
    <property type="component" value="Unassembled WGS sequence"/>
</dbReference>
<sequence length="78" mass="9277">MLSSEILAAPISDDAPPLRDRETRQRMLKEELNDLQEALRLEKKFNRGTEKFQGRKPRSGLENQDDEDWDIAFEFRVW</sequence>
<protein>
    <submittedName>
        <fullName evidence="1">Uncharacterized protein</fullName>
    </submittedName>
</protein>
<proteinExistence type="predicted"/>
<keyword evidence="2" id="KW-1185">Reference proteome</keyword>
<evidence type="ECO:0000313" key="2">
    <source>
        <dbReference type="Proteomes" id="UP001220256"/>
    </source>
</evidence>
<organism evidence="1 2">
    <name type="scientific">Penicillium chrysogenum</name>
    <name type="common">Penicillium notatum</name>
    <dbReference type="NCBI Taxonomy" id="5076"/>
    <lineage>
        <taxon>Eukaryota</taxon>
        <taxon>Fungi</taxon>
        <taxon>Dikarya</taxon>
        <taxon>Ascomycota</taxon>
        <taxon>Pezizomycotina</taxon>
        <taxon>Eurotiomycetes</taxon>
        <taxon>Eurotiomycetidae</taxon>
        <taxon>Eurotiales</taxon>
        <taxon>Aspergillaceae</taxon>
        <taxon>Penicillium</taxon>
        <taxon>Penicillium chrysogenum species complex</taxon>
    </lineage>
</organism>
<reference evidence="1 2" key="1">
    <citation type="journal article" date="2023" name="IMA Fungus">
        <title>Comparative genomic study of the Penicillium genus elucidates a diverse pangenome and 15 lateral gene transfer events.</title>
        <authorList>
            <person name="Petersen C."/>
            <person name="Sorensen T."/>
            <person name="Nielsen M.R."/>
            <person name="Sondergaard T.E."/>
            <person name="Sorensen J.L."/>
            <person name="Fitzpatrick D.A."/>
            <person name="Frisvad J.C."/>
            <person name="Nielsen K.L."/>
        </authorList>
    </citation>
    <scope>NUCLEOTIDE SEQUENCE [LARGE SCALE GENOMIC DNA]</scope>
    <source>
        <strain evidence="1 2">IBT 3361</strain>
    </source>
</reference>
<gene>
    <name evidence="1" type="ORF">N7505_002660</name>
</gene>